<dbReference type="AlphaFoldDB" id="A0A2I0IB89"/>
<dbReference type="EMBL" id="PGOL01003462">
    <property type="protein sequence ID" value="PKI40940.1"/>
    <property type="molecule type" value="Genomic_DNA"/>
</dbReference>
<name>A0A2I0IB89_PUNGR</name>
<reference evidence="2 3" key="1">
    <citation type="submission" date="2017-11" db="EMBL/GenBank/DDBJ databases">
        <title>De-novo sequencing of pomegranate (Punica granatum L.) genome.</title>
        <authorList>
            <person name="Akparov Z."/>
            <person name="Amiraslanov A."/>
            <person name="Hajiyeva S."/>
            <person name="Abbasov M."/>
            <person name="Kaur K."/>
            <person name="Hamwieh A."/>
            <person name="Solovyev V."/>
            <person name="Salamov A."/>
            <person name="Braich B."/>
            <person name="Kosarev P."/>
            <person name="Mahmoud A."/>
            <person name="Hajiyev E."/>
            <person name="Babayeva S."/>
            <person name="Izzatullayeva V."/>
            <person name="Mammadov A."/>
            <person name="Mammadov A."/>
            <person name="Sharifova S."/>
            <person name="Ojaghi J."/>
            <person name="Eynullazada K."/>
            <person name="Bayramov B."/>
            <person name="Abdulazimova A."/>
            <person name="Shahmuradov I."/>
        </authorList>
    </citation>
    <scope>NUCLEOTIDE SEQUENCE [LARGE SCALE GENOMIC DNA]</scope>
    <source>
        <strain evidence="3">cv. AG2017</strain>
        <tissue evidence="2">Leaf</tissue>
    </source>
</reference>
<sequence>MGRARSSWRVCYESLFALLRRTLSSCCLLQLVSSPPPARVWPIGPLLMLSELLVPVQSLSQYLPLATSLSLTPPHLTRSQSLPCPALCPTLAGRLLLSYICFFQHKLWSIVEAE</sequence>
<protein>
    <submittedName>
        <fullName evidence="2">Uncharacterized protein</fullName>
    </submittedName>
</protein>
<feature type="chain" id="PRO_5014177800" evidence="1">
    <location>
        <begin position="25"/>
        <end position="114"/>
    </location>
</feature>
<keyword evidence="1" id="KW-0732">Signal</keyword>
<organism evidence="2 3">
    <name type="scientific">Punica granatum</name>
    <name type="common">Pomegranate</name>
    <dbReference type="NCBI Taxonomy" id="22663"/>
    <lineage>
        <taxon>Eukaryota</taxon>
        <taxon>Viridiplantae</taxon>
        <taxon>Streptophyta</taxon>
        <taxon>Embryophyta</taxon>
        <taxon>Tracheophyta</taxon>
        <taxon>Spermatophyta</taxon>
        <taxon>Magnoliopsida</taxon>
        <taxon>eudicotyledons</taxon>
        <taxon>Gunneridae</taxon>
        <taxon>Pentapetalae</taxon>
        <taxon>rosids</taxon>
        <taxon>malvids</taxon>
        <taxon>Myrtales</taxon>
        <taxon>Lythraceae</taxon>
        <taxon>Punica</taxon>
    </lineage>
</organism>
<dbReference type="Proteomes" id="UP000233551">
    <property type="component" value="Unassembled WGS sequence"/>
</dbReference>
<proteinExistence type="predicted"/>
<feature type="signal peptide" evidence="1">
    <location>
        <begin position="1"/>
        <end position="24"/>
    </location>
</feature>
<keyword evidence="3" id="KW-1185">Reference proteome</keyword>
<evidence type="ECO:0000313" key="2">
    <source>
        <dbReference type="EMBL" id="PKI40940.1"/>
    </source>
</evidence>
<evidence type="ECO:0000313" key="3">
    <source>
        <dbReference type="Proteomes" id="UP000233551"/>
    </source>
</evidence>
<accession>A0A2I0IB89</accession>
<comment type="caution">
    <text evidence="2">The sequence shown here is derived from an EMBL/GenBank/DDBJ whole genome shotgun (WGS) entry which is preliminary data.</text>
</comment>
<evidence type="ECO:0000256" key="1">
    <source>
        <dbReference type="SAM" id="SignalP"/>
    </source>
</evidence>
<gene>
    <name evidence="2" type="ORF">CRG98_038677</name>
</gene>